<gene>
    <name evidence="1" type="ORF">PCOR1329_LOCUS10020</name>
</gene>
<proteinExistence type="predicted"/>
<comment type="caution">
    <text evidence="1">The sequence shown here is derived from an EMBL/GenBank/DDBJ whole genome shotgun (WGS) entry which is preliminary data.</text>
</comment>
<evidence type="ECO:0000313" key="2">
    <source>
        <dbReference type="Proteomes" id="UP001189429"/>
    </source>
</evidence>
<accession>A0ABN9QD00</accession>
<reference evidence="1" key="1">
    <citation type="submission" date="2023-10" db="EMBL/GenBank/DDBJ databases">
        <authorList>
            <person name="Chen Y."/>
            <person name="Shah S."/>
            <person name="Dougan E. K."/>
            <person name="Thang M."/>
            <person name="Chan C."/>
        </authorList>
    </citation>
    <scope>NUCLEOTIDE SEQUENCE [LARGE SCALE GENOMIC DNA]</scope>
</reference>
<name>A0ABN9QD00_9DINO</name>
<organism evidence="1 2">
    <name type="scientific">Prorocentrum cordatum</name>
    <dbReference type="NCBI Taxonomy" id="2364126"/>
    <lineage>
        <taxon>Eukaryota</taxon>
        <taxon>Sar</taxon>
        <taxon>Alveolata</taxon>
        <taxon>Dinophyceae</taxon>
        <taxon>Prorocentrales</taxon>
        <taxon>Prorocentraceae</taxon>
        <taxon>Prorocentrum</taxon>
    </lineage>
</organism>
<dbReference type="Proteomes" id="UP001189429">
    <property type="component" value="Unassembled WGS sequence"/>
</dbReference>
<protein>
    <submittedName>
        <fullName evidence="1">Uncharacterized protein</fullName>
    </submittedName>
</protein>
<sequence>MAILCGHGGPASNMCWDFQAWVVEVLCLSGMGCPESSGTGWAFDGLLAAVVCRWRTWHARCWCPVLGLLADARGGVPLVAGMGGPISFKHVLGLPQRAR</sequence>
<keyword evidence="2" id="KW-1185">Reference proteome</keyword>
<dbReference type="EMBL" id="CAUYUJ010002820">
    <property type="protein sequence ID" value="CAK0802513.1"/>
    <property type="molecule type" value="Genomic_DNA"/>
</dbReference>
<evidence type="ECO:0000313" key="1">
    <source>
        <dbReference type="EMBL" id="CAK0802513.1"/>
    </source>
</evidence>